<keyword evidence="4 10" id="KW-0288">FMN</keyword>
<dbReference type="PANTHER" id="PTHR42907:SF1">
    <property type="entry name" value="FMN-LINKED OXIDOREDUCTASES SUPERFAMILY PROTEIN"/>
    <property type="match status" value="1"/>
</dbReference>
<feature type="site" description="Interacts with tRNA" evidence="10">
    <location>
        <position position="100"/>
    </location>
</feature>
<comment type="catalytic activity">
    <reaction evidence="10">
        <text>5,6-dihydrouridine(20) in tRNA + NAD(+) = uridine(20) in tRNA + NADH + H(+)</text>
        <dbReference type="Rhea" id="RHEA:53340"/>
        <dbReference type="Rhea" id="RHEA-COMP:13533"/>
        <dbReference type="Rhea" id="RHEA-COMP:13534"/>
        <dbReference type="ChEBI" id="CHEBI:15378"/>
        <dbReference type="ChEBI" id="CHEBI:57540"/>
        <dbReference type="ChEBI" id="CHEBI:57945"/>
        <dbReference type="ChEBI" id="CHEBI:65315"/>
        <dbReference type="ChEBI" id="CHEBI:74443"/>
        <dbReference type="EC" id="1.3.1.91"/>
    </reaction>
</comment>
<comment type="catalytic activity">
    <reaction evidence="10">
        <text>5,6-dihydrouridine(20a) in tRNA + NAD(+) = uridine(20a) in tRNA + NADH + H(+)</text>
        <dbReference type="Rhea" id="RHEA:53348"/>
        <dbReference type="Rhea" id="RHEA-COMP:13535"/>
        <dbReference type="Rhea" id="RHEA-COMP:13536"/>
        <dbReference type="ChEBI" id="CHEBI:15378"/>
        <dbReference type="ChEBI" id="CHEBI:57540"/>
        <dbReference type="ChEBI" id="CHEBI:57945"/>
        <dbReference type="ChEBI" id="CHEBI:65315"/>
        <dbReference type="ChEBI" id="CHEBI:74443"/>
    </reaction>
</comment>
<feature type="binding site" evidence="10 13">
    <location>
        <begin position="20"/>
        <end position="22"/>
    </location>
    <ligand>
        <name>FMN</name>
        <dbReference type="ChEBI" id="CHEBI:58210"/>
    </ligand>
</feature>
<keyword evidence="7 10" id="KW-0694">RNA-binding</keyword>
<evidence type="ECO:0000313" key="15">
    <source>
        <dbReference type="EMBL" id="KAA1193252.1"/>
    </source>
</evidence>
<keyword evidence="2 10" id="KW-0820">tRNA-binding</keyword>
<feature type="binding site" evidence="10 13">
    <location>
        <position position="174"/>
    </location>
    <ligand>
        <name>FMN</name>
        <dbReference type="ChEBI" id="CHEBI:58210"/>
    </ligand>
</feature>
<dbReference type="Proteomes" id="UP000323708">
    <property type="component" value="Unassembled WGS sequence"/>
</dbReference>
<dbReference type="AlphaFoldDB" id="A0A5B0X217"/>
<dbReference type="HAMAP" id="MF_02041">
    <property type="entry name" value="DusA_subfam"/>
    <property type="match status" value="1"/>
</dbReference>
<feature type="binding site" evidence="10 13">
    <location>
        <position position="142"/>
    </location>
    <ligand>
        <name>FMN</name>
        <dbReference type="ChEBI" id="CHEBI:58210"/>
    </ligand>
</feature>
<feature type="domain" description="DUS-like FMN-binding" evidence="14">
    <location>
        <begin position="18"/>
        <end position="326"/>
    </location>
</feature>
<dbReference type="InterPro" id="IPR035587">
    <property type="entry name" value="DUS-like_FMN-bd"/>
</dbReference>
<dbReference type="PROSITE" id="PS01136">
    <property type="entry name" value="UPF0034"/>
    <property type="match status" value="1"/>
</dbReference>
<comment type="caution">
    <text evidence="10">Lacks conserved residue(s) required for the propagation of feature annotation.</text>
</comment>
<dbReference type="SUPFAM" id="SSF51395">
    <property type="entry name" value="FMN-linked oxidoreductases"/>
    <property type="match status" value="1"/>
</dbReference>
<name>A0A5B0X217_9GAMM</name>
<dbReference type="EC" id="1.3.1.91" evidence="10"/>
<organism evidence="15 16">
    <name type="scientific">Pseudohalioglobus sediminis</name>
    <dbReference type="NCBI Taxonomy" id="2606449"/>
    <lineage>
        <taxon>Bacteria</taxon>
        <taxon>Pseudomonadati</taxon>
        <taxon>Pseudomonadota</taxon>
        <taxon>Gammaproteobacteria</taxon>
        <taxon>Cellvibrionales</taxon>
        <taxon>Halieaceae</taxon>
        <taxon>Pseudohalioglobus</taxon>
    </lineage>
</organism>
<dbReference type="NCBIfam" id="TIGR00742">
    <property type="entry name" value="yjbN"/>
    <property type="match status" value="1"/>
</dbReference>
<keyword evidence="3 10" id="KW-0285">Flavoprotein</keyword>
<reference evidence="15 16" key="1">
    <citation type="submission" date="2019-09" db="EMBL/GenBank/DDBJ databases">
        <authorList>
            <person name="Chen X.-Y."/>
        </authorList>
    </citation>
    <scope>NUCLEOTIDE SEQUENCE [LARGE SCALE GENOMIC DNA]</scope>
    <source>
        <strain evidence="15 16">NY5</strain>
    </source>
</reference>
<keyword evidence="8 10" id="KW-0560">Oxidoreductase</keyword>
<feature type="site" description="Interacts with tRNA" evidence="10">
    <location>
        <position position="189"/>
    </location>
</feature>
<keyword evidence="6 10" id="KW-0521">NADP</keyword>
<feature type="site" description="Interacts with tRNA; defines subfamily-specific binding signature" evidence="10">
    <location>
        <position position="305"/>
    </location>
</feature>
<comment type="cofactor">
    <cofactor evidence="1 10 11 13">
        <name>FMN</name>
        <dbReference type="ChEBI" id="CHEBI:58210"/>
    </cofactor>
</comment>
<protein>
    <recommendedName>
        <fullName evidence="10">tRNA-dihydrouridine(20/20a) synthase</fullName>
        <ecNumber evidence="10">1.3.1.91</ecNumber>
    </recommendedName>
    <alternativeName>
        <fullName evidence="10">U20-specific dihydrouridine synthase</fullName>
        <shortName evidence="10">U20-specific Dus</shortName>
    </alternativeName>
    <alternativeName>
        <fullName evidence="10">tRNA-dihydrouridine synthase A</fullName>
    </alternativeName>
</protein>
<dbReference type="Pfam" id="PF01207">
    <property type="entry name" value="Dus"/>
    <property type="match status" value="1"/>
</dbReference>
<evidence type="ECO:0000256" key="8">
    <source>
        <dbReference type="ARBA" id="ARBA00023002"/>
    </source>
</evidence>
<sequence>MPDKNDNSDFSKSRRFCIAPMMDWSDHHCRYFWRLLTREALLYTEMVTTGALIHGDRERFLHYNSEEHPVALQLGGSNPEELARCAQWAQEWAYDEVNLNCGCPSDRVQSGMFGACLMAQPALVADCVRAMKSACDIPISVKHRIGIDDMESYQQMLDFVAPIAEAGCGVFIVHARKAWLQGLSPRENREIPPLNYPWVYRLKQDMPELEIIINGGIRSLEEAEQHLAHVDGVMVGREAYQNPWMLAQVDARLFGMDSGPDSRDDVLAGLLPYVRRQLDQGARLNHITRHVLGLYQGVPGARQFRRHLSENAYRPEAGLEVLSDAFDKVRNRTRIETTANTATLPNP</sequence>
<evidence type="ECO:0000256" key="1">
    <source>
        <dbReference type="ARBA" id="ARBA00001917"/>
    </source>
</evidence>
<comment type="catalytic activity">
    <reaction evidence="10">
        <text>5,6-dihydrouridine(20a) in tRNA + NADP(+) = uridine(20a) in tRNA + NADPH + H(+)</text>
        <dbReference type="Rhea" id="RHEA:53344"/>
        <dbReference type="Rhea" id="RHEA-COMP:13535"/>
        <dbReference type="Rhea" id="RHEA-COMP:13536"/>
        <dbReference type="ChEBI" id="CHEBI:15378"/>
        <dbReference type="ChEBI" id="CHEBI:57783"/>
        <dbReference type="ChEBI" id="CHEBI:58349"/>
        <dbReference type="ChEBI" id="CHEBI:65315"/>
        <dbReference type="ChEBI" id="CHEBI:74443"/>
    </reaction>
</comment>
<dbReference type="InterPro" id="IPR018517">
    <property type="entry name" value="tRNA_hU_synthase_CS"/>
</dbReference>
<keyword evidence="16" id="KW-1185">Reference proteome</keyword>
<dbReference type="RefSeq" id="WP_149610359.1">
    <property type="nucleotide sequence ID" value="NZ_VTUX01000002.1"/>
</dbReference>
<gene>
    <name evidence="10 15" type="primary">dusA</name>
    <name evidence="15" type="ORF">F0M18_05265</name>
</gene>
<accession>A0A5B0X217</accession>
<evidence type="ECO:0000256" key="9">
    <source>
        <dbReference type="ARBA" id="ARBA00058013"/>
    </source>
</evidence>
<keyword evidence="13" id="KW-0547">Nucleotide-binding</keyword>
<dbReference type="GO" id="GO:0102266">
    <property type="term" value="F:tRNA-dihydrouridine20a synthase activity"/>
    <property type="evidence" value="ECO:0007669"/>
    <property type="project" value="RHEA"/>
</dbReference>
<comment type="similarity">
    <text evidence="11">Belongs to the dus family.</text>
</comment>
<dbReference type="PANTHER" id="PTHR42907">
    <property type="entry name" value="FMN-LINKED OXIDOREDUCTASES SUPERFAMILY PROTEIN"/>
    <property type="match status" value="1"/>
</dbReference>
<feature type="binding site" evidence="10 13">
    <location>
        <position position="73"/>
    </location>
    <ligand>
        <name>FMN</name>
        <dbReference type="ChEBI" id="CHEBI:58210"/>
    </ligand>
</feature>
<dbReference type="CDD" id="cd02801">
    <property type="entry name" value="DUS_like_FMN"/>
    <property type="match status" value="1"/>
</dbReference>
<dbReference type="GO" id="GO:0102264">
    <property type="term" value="F:tRNA-dihydrouridine20 synthase activity"/>
    <property type="evidence" value="ECO:0007669"/>
    <property type="project" value="UniProtKB-EC"/>
</dbReference>
<comment type="function">
    <text evidence="9 10">Catalyzes the synthesis of 5,6-dihydrouridine (D), a modified base found in the D-loop of most tRNAs, via the reduction of the C5-C6 double bond in target uridines. Specifically modifies U20 and U20a in tRNAs.</text>
</comment>
<keyword evidence="5 10" id="KW-0819">tRNA processing</keyword>
<dbReference type="GO" id="GO:0050660">
    <property type="term" value="F:flavin adenine dinucleotide binding"/>
    <property type="evidence" value="ECO:0007669"/>
    <property type="project" value="InterPro"/>
</dbReference>
<evidence type="ECO:0000256" key="2">
    <source>
        <dbReference type="ARBA" id="ARBA00022555"/>
    </source>
</evidence>
<evidence type="ECO:0000256" key="13">
    <source>
        <dbReference type="PIRSR" id="PIRSR006621-2"/>
    </source>
</evidence>
<dbReference type="InterPro" id="IPR001269">
    <property type="entry name" value="DUS_fam"/>
</dbReference>
<proteinExistence type="inferred from homology"/>
<feature type="site" description="Interacts with tRNA; defines subfamily-specific binding signature" evidence="10">
    <location>
        <position position="302"/>
    </location>
</feature>
<feature type="binding site" evidence="10 13">
    <location>
        <begin position="214"/>
        <end position="216"/>
    </location>
    <ligand>
        <name>FMN</name>
        <dbReference type="ChEBI" id="CHEBI:58210"/>
    </ligand>
</feature>
<evidence type="ECO:0000256" key="10">
    <source>
        <dbReference type="HAMAP-Rule" id="MF_02041"/>
    </source>
</evidence>
<feature type="binding site" evidence="10 13">
    <location>
        <begin position="236"/>
        <end position="237"/>
    </location>
    <ligand>
        <name>FMN</name>
        <dbReference type="ChEBI" id="CHEBI:58210"/>
    </ligand>
</feature>
<dbReference type="EMBL" id="VTUX01000002">
    <property type="protein sequence ID" value="KAA1193252.1"/>
    <property type="molecule type" value="Genomic_DNA"/>
</dbReference>
<evidence type="ECO:0000256" key="6">
    <source>
        <dbReference type="ARBA" id="ARBA00022857"/>
    </source>
</evidence>
<evidence type="ECO:0000256" key="11">
    <source>
        <dbReference type="PIRNR" id="PIRNR006621"/>
    </source>
</evidence>
<dbReference type="Gene3D" id="1.20.120.1460">
    <property type="match status" value="1"/>
</dbReference>
<comment type="similarity">
    <text evidence="10">Belongs to the Dus family. DusA subfamily.</text>
</comment>
<evidence type="ECO:0000256" key="3">
    <source>
        <dbReference type="ARBA" id="ARBA00022630"/>
    </source>
</evidence>
<dbReference type="NCBIfam" id="NF008774">
    <property type="entry name" value="PRK11815.1"/>
    <property type="match status" value="1"/>
</dbReference>
<evidence type="ECO:0000256" key="12">
    <source>
        <dbReference type="PIRSR" id="PIRSR006621-1"/>
    </source>
</evidence>
<comment type="caution">
    <text evidence="15">The sequence shown here is derived from an EMBL/GenBank/DDBJ whole genome shotgun (WGS) entry which is preliminary data.</text>
</comment>
<evidence type="ECO:0000256" key="4">
    <source>
        <dbReference type="ARBA" id="ARBA00022643"/>
    </source>
</evidence>
<dbReference type="GO" id="GO:0010181">
    <property type="term" value="F:FMN binding"/>
    <property type="evidence" value="ECO:0007669"/>
    <property type="project" value="UniProtKB-UniRule"/>
</dbReference>
<dbReference type="GO" id="GO:0000049">
    <property type="term" value="F:tRNA binding"/>
    <property type="evidence" value="ECO:0007669"/>
    <property type="project" value="UniProtKB-UniRule"/>
</dbReference>
<dbReference type="FunFam" id="3.20.20.70:FF:000083">
    <property type="entry name" value="tRNA-dihydrouridine(20/20a) synthase"/>
    <property type="match status" value="1"/>
</dbReference>
<feature type="active site" description="Proton donor" evidence="10 12">
    <location>
        <position position="103"/>
    </location>
</feature>
<dbReference type="PIRSF" id="PIRSF006621">
    <property type="entry name" value="Dus"/>
    <property type="match status" value="1"/>
</dbReference>
<dbReference type="Gene3D" id="3.20.20.70">
    <property type="entry name" value="Aldolase class I"/>
    <property type="match status" value="1"/>
</dbReference>
<evidence type="ECO:0000259" key="14">
    <source>
        <dbReference type="Pfam" id="PF01207"/>
    </source>
</evidence>
<dbReference type="InterPro" id="IPR004653">
    <property type="entry name" value="DusA"/>
</dbReference>
<evidence type="ECO:0000256" key="5">
    <source>
        <dbReference type="ARBA" id="ARBA00022694"/>
    </source>
</evidence>
<evidence type="ECO:0000313" key="16">
    <source>
        <dbReference type="Proteomes" id="UP000323708"/>
    </source>
</evidence>
<comment type="catalytic activity">
    <reaction evidence="10">
        <text>5,6-dihydrouridine(20) in tRNA + NADP(+) = uridine(20) in tRNA + NADPH + H(+)</text>
        <dbReference type="Rhea" id="RHEA:53336"/>
        <dbReference type="Rhea" id="RHEA-COMP:13533"/>
        <dbReference type="Rhea" id="RHEA-COMP:13534"/>
        <dbReference type="ChEBI" id="CHEBI:15378"/>
        <dbReference type="ChEBI" id="CHEBI:57783"/>
        <dbReference type="ChEBI" id="CHEBI:58349"/>
        <dbReference type="ChEBI" id="CHEBI:65315"/>
        <dbReference type="ChEBI" id="CHEBI:74443"/>
        <dbReference type="EC" id="1.3.1.91"/>
    </reaction>
</comment>
<dbReference type="InterPro" id="IPR013785">
    <property type="entry name" value="Aldolase_TIM"/>
</dbReference>
<evidence type="ECO:0000256" key="7">
    <source>
        <dbReference type="ARBA" id="ARBA00022884"/>
    </source>
</evidence>